<dbReference type="InterPro" id="IPR011032">
    <property type="entry name" value="GroES-like_sf"/>
</dbReference>
<dbReference type="PANTHER" id="PTHR43205:SF67">
    <property type="entry name" value="ENOYL REDUCTASE (ER) DOMAIN-CONTAINING PROTEIN"/>
    <property type="match status" value="1"/>
</dbReference>
<proteinExistence type="predicted"/>
<reference evidence="3 4" key="1">
    <citation type="submission" date="2017-07" db="EMBL/GenBank/DDBJ databases">
        <title>An improved, manually edited Actinidia chinensis var. chinensis (kiwifruit) genome highlights the challenges associated with draft genomes and gene prediction in plants.</title>
        <authorList>
            <person name="Pilkington S."/>
            <person name="Crowhurst R."/>
            <person name="Hilario E."/>
            <person name="Nardozza S."/>
            <person name="Fraser L."/>
            <person name="Peng Y."/>
            <person name="Gunaseelan K."/>
            <person name="Simpson R."/>
            <person name="Tahir J."/>
            <person name="Deroles S."/>
            <person name="Templeton K."/>
            <person name="Luo Z."/>
            <person name="Davy M."/>
            <person name="Cheng C."/>
            <person name="Mcneilage M."/>
            <person name="Scaglione D."/>
            <person name="Liu Y."/>
            <person name="Zhang Q."/>
            <person name="Datson P."/>
            <person name="De Silva N."/>
            <person name="Gardiner S."/>
            <person name="Bassett H."/>
            <person name="Chagne D."/>
            <person name="Mccallum J."/>
            <person name="Dzierzon H."/>
            <person name="Deng C."/>
            <person name="Wang Y.-Y."/>
            <person name="Barron N."/>
            <person name="Manako K."/>
            <person name="Bowen J."/>
            <person name="Foster T."/>
            <person name="Erridge Z."/>
            <person name="Tiffin H."/>
            <person name="Waite C."/>
            <person name="Davies K."/>
            <person name="Grierson E."/>
            <person name="Laing W."/>
            <person name="Kirk R."/>
            <person name="Chen X."/>
            <person name="Wood M."/>
            <person name="Montefiori M."/>
            <person name="Brummell D."/>
            <person name="Schwinn K."/>
            <person name="Catanach A."/>
            <person name="Fullerton C."/>
            <person name="Li D."/>
            <person name="Meiyalaghan S."/>
            <person name="Nieuwenhuizen N."/>
            <person name="Read N."/>
            <person name="Prakash R."/>
            <person name="Hunter D."/>
            <person name="Zhang H."/>
            <person name="Mckenzie M."/>
            <person name="Knabel M."/>
            <person name="Harris A."/>
            <person name="Allan A."/>
            <person name="Chen A."/>
            <person name="Janssen B."/>
            <person name="Plunkett B."/>
            <person name="Dwamena C."/>
            <person name="Voogd C."/>
            <person name="Leif D."/>
            <person name="Lafferty D."/>
            <person name="Souleyre E."/>
            <person name="Varkonyi-Gasic E."/>
            <person name="Gambi F."/>
            <person name="Hanley J."/>
            <person name="Yao J.-L."/>
            <person name="Cheung J."/>
            <person name="David K."/>
            <person name="Warren B."/>
            <person name="Marsh K."/>
            <person name="Snowden K."/>
            <person name="Lin-Wang K."/>
            <person name="Brian L."/>
            <person name="Martinez-Sanchez M."/>
            <person name="Wang M."/>
            <person name="Ileperuma N."/>
            <person name="Macnee N."/>
            <person name="Campin R."/>
            <person name="Mcatee P."/>
            <person name="Drummond R."/>
            <person name="Espley R."/>
            <person name="Ireland H."/>
            <person name="Wu R."/>
            <person name="Atkinson R."/>
            <person name="Karunairetnam S."/>
            <person name="Bulley S."/>
            <person name="Chunkath S."/>
            <person name="Hanley Z."/>
            <person name="Storey R."/>
            <person name="Thrimawithana A."/>
            <person name="Thomson S."/>
            <person name="David C."/>
            <person name="Testolin R."/>
        </authorList>
    </citation>
    <scope>NUCLEOTIDE SEQUENCE [LARGE SCALE GENOMIC DNA]</scope>
    <source>
        <strain evidence="4">cv. Red5</strain>
        <tissue evidence="3">Young leaf</tissue>
    </source>
</reference>
<sequence length="346" mass="38252">MGEVEEVRNKQVMLRDYIHGFPKESDMYITESSICLKVPRGSHGVVVKNLYLSCDPYMQLLMKINQGHGLFAPFTPGSVITGHGVSKVVDSGHPNLKKGDFVWGTTGWEEYSLITTPESLFKIENTDVPLSYYTGILGMPGMTAYAGFYDICAPKQGEYVFVSAASGAVGQLVGQFAKLMGCYVVGSAGSKQKVHLLKNKLGFDEAFNYKEEQDLDAALKRCFPKGIDVYFDNVGGKMLDAVLLNMRNHGRIAVCGAVSQYNVEQPEGVTNLMCLFYKRIRMEGFAVFDYFPQYSKFLDTVLPHIRDGKIVYVEDVANGLESAPSALLRLFSGRNVGKQLVAIAHE</sequence>
<dbReference type="EMBL" id="NKQK01000003">
    <property type="protein sequence ID" value="PSS32823.1"/>
    <property type="molecule type" value="Genomic_DNA"/>
</dbReference>
<dbReference type="InterPro" id="IPR041694">
    <property type="entry name" value="ADH_N_2"/>
</dbReference>
<evidence type="ECO:0000256" key="1">
    <source>
        <dbReference type="ARBA" id="ARBA00023002"/>
    </source>
</evidence>
<dbReference type="PANTHER" id="PTHR43205">
    <property type="entry name" value="PROSTAGLANDIN REDUCTASE"/>
    <property type="match status" value="1"/>
</dbReference>
<dbReference type="OMA" id="GKLHMER"/>
<dbReference type="Gene3D" id="3.40.50.720">
    <property type="entry name" value="NAD(P)-binding Rossmann-like Domain"/>
    <property type="match status" value="1"/>
</dbReference>
<dbReference type="Pfam" id="PF16884">
    <property type="entry name" value="ADH_N_2"/>
    <property type="match status" value="1"/>
</dbReference>
<dbReference type="AlphaFoldDB" id="A0A2R6RS31"/>
<dbReference type="CDD" id="cd08295">
    <property type="entry name" value="double_bond_reductase_like"/>
    <property type="match status" value="1"/>
</dbReference>
<dbReference type="OrthoDB" id="809632at2759"/>
<dbReference type="InterPro" id="IPR020843">
    <property type="entry name" value="ER"/>
</dbReference>
<feature type="domain" description="Enoyl reductase (ER)" evidence="2">
    <location>
        <begin position="44"/>
        <end position="341"/>
    </location>
</feature>
<dbReference type="InParanoid" id="A0A2R6RS31"/>
<evidence type="ECO:0000259" key="2">
    <source>
        <dbReference type="SMART" id="SM00829"/>
    </source>
</evidence>
<organism evidence="3 4">
    <name type="scientific">Actinidia chinensis var. chinensis</name>
    <name type="common">Chinese soft-hair kiwi</name>
    <dbReference type="NCBI Taxonomy" id="1590841"/>
    <lineage>
        <taxon>Eukaryota</taxon>
        <taxon>Viridiplantae</taxon>
        <taxon>Streptophyta</taxon>
        <taxon>Embryophyta</taxon>
        <taxon>Tracheophyta</taxon>
        <taxon>Spermatophyta</taxon>
        <taxon>Magnoliopsida</taxon>
        <taxon>eudicotyledons</taxon>
        <taxon>Gunneridae</taxon>
        <taxon>Pentapetalae</taxon>
        <taxon>asterids</taxon>
        <taxon>Ericales</taxon>
        <taxon>Actinidiaceae</taxon>
        <taxon>Actinidia</taxon>
    </lineage>
</organism>
<dbReference type="FunFam" id="3.40.50.720:FF:000121">
    <property type="entry name" value="Prostaglandin reductase 2"/>
    <property type="match status" value="1"/>
</dbReference>
<accession>A0A2R6RS31</accession>
<dbReference type="SUPFAM" id="SSF51735">
    <property type="entry name" value="NAD(P)-binding Rossmann-fold domains"/>
    <property type="match status" value="1"/>
</dbReference>
<dbReference type="Pfam" id="PF00107">
    <property type="entry name" value="ADH_zinc_N"/>
    <property type="match status" value="1"/>
</dbReference>
<dbReference type="SUPFAM" id="SSF50129">
    <property type="entry name" value="GroES-like"/>
    <property type="match status" value="2"/>
</dbReference>
<dbReference type="InterPro" id="IPR036291">
    <property type="entry name" value="NAD(P)-bd_dom_sf"/>
</dbReference>
<evidence type="ECO:0000313" key="3">
    <source>
        <dbReference type="EMBL" id="PSS32823.1"/>
    </source>
</evidence>
<dbReference type="Proteomes" id="UP000241394">
    <property type="component" value="Chromosome LG3"/>
</dbReference>
<dbReference type="GO" id="GO:0032440">
    <property type="term" value="F:2-alkenal reductase [NAD(P)H] activity"/>
    <property type="evidence" value="ECO:0007669"/>
    <property type="project" value="TreeGrafter"/>
</dbReference>
<keyword evidence="1" id="KW-0560">Oxidoreductase</keyword>
<dbReference type="InterPro" id="IPR013149">
    <property type="entry name" value="ADH-like_C"/>
</dbReference>
<gene>
    <name evidence="3" type="ORF">CEY00_Acc03123</name>
</gene>
<name>A0A2R6RS31_ACTCC</name>
<dbReference type="STRING" id="1590841.A0A2R6RS31"/>
<reference evidence="4" key="2">
    <citation type="journal article" date="2018" name="BMC Genomics">
        <title>A manually annotated Actinidia chinensis var. chinensis (kiwifruit) genome highlights the challenges associated with draft genomes and gene prediction in plants.</title>
        <authorList>
            <person name="Pilkington S.M."/>
            <person name="Crowhurst R."/>
            <person name="Hilario E."/>
            <person name="Nardozza S."/>
            <person name="Fraser L."/>
            <person name="Peng Y."/>
            <person name="Gunaseelan K."/>
            <person name="Simpson R."/>
            <person name="Tahir J."/>
            <person name="Deroles S.C."/>
            <person name="Templeton K."/>
            <person name="Luo Z."/>
            <person name="Davy M."/>
            <person name="Cheng C."/>
            <person name="McNeilage M."/>
            <person name="Scaglione D."/>
            <person name="Liu Y."/>
            <person name="Zhang Q."/>
            <person name="Datson P."/>
            <person name="De Silva N."/>
            <person name="Gardiner S.E."/>
            <person name="Bassett H."/>
            <person name="Chagne D."/>
            <person name="McCallum J."/>
            <person name="Dzierzon H."/>
            <person name="Deng C."/>
            <person name="Wang Y.Y."/>
            <person name="Barron L."/>
            <person name="Manako K."/>
            <person name="Bowen J."/>
            <person name="Foster T.M."/>
            <person name="Erridge Z.A."/>
            <person name="Tiffin H."/>
            <person name="Waite C.N."/>
            <person name="Davies K.M."/>
            <person name="Grierson E.P."/>
            <person name="Laing W.A."/>
            <person name="Kirk R."/>
            <person name="Chen X."/>
            <person name="Wood M."/>
            <person name="Montefiori M."/>
            <person name="Brummell D.A."/>
            <person name="Schwinn K.E."/>
            <person name="Catanach A."/>
            <person name="Fullerton C."/>
            <person name="Li D."/>
            <person name="Meiyalaghan S."/>
            <person name="Nieuwenhuizen N."/>
            <person name="Read N."/>
            <person name="Prakash R."/>
            <person name="Hunter D."/>
            <person name="Zhang H."/>
            <person name="McKenzie M."/>
            <person name="Knabel M."/>
            <person name="Harris A."/>
            <person name="Allan A.C."/>
            <person name="Gleave A."/>
            <person name="Chen A."/>
            <person name="Janssen B.J."/>
            <person name="Plunkett B."/>
            <person name="Ampomah-Dwamena C."/>
            <person name="Voogd C."/>
            <person name="Leif D."/>
            <person name="Lafferty D."/>
            <person name="Souleyre E.J.F."/>
            <person name="Varkonyi-Gasic E."/>
            <person name="Gambi F."/>
            <person name="Hanley J."/>
            <person name="Yao J.L."/>
            <person name="Cheung J."/>
            <person name="David K.M."/>
            <person name="Warren B."/>
            <person name="Marsh K."/>
            <person name="Snowden K.C."/>
            <person name="Lin-Wang K."/>
            <person name="Brian L."/>
            <person name="Martinez-Sanchez M."/>
            <person name="Wang M."/>
            <person name="Ileperuma N."/>
            <person name="Macnee N."/>
            <person name="Campin R."/>
            <person name="McAtee P."/>
            <person name="Drummond R.S.M."/>
            <person name="Espley R.V."/>
            <person name="Ireland H.S."/>
            <person name="Wu R."/>
            <person name="Atkinson R.G."/>
            <person name="Karunairetnam S."/>
            <person name="Bulley S."/>
            <person name="Chunkath S."/>
            <person name="Hanley Z."/>
            <person name="Storey R."/>
            <person name="Thrimawithana A.H."/>
            <person name="Thomson S."/>
            <person name="David C."/>
            <person name="Testolin R."/>
            <person name="Huang H."/>
            <person name="Hellens R.P."/>
            <person name="Schaffer R.J."/>
        </authorList>
    </citation>
    <scope>NUCLEOTIDE SEQUENCE [LARGE SCALE GENOMIC DNA]</scope>
    <source>
        <strain evidence="4">cv. Red5</strain>
    </source>
</reference>
<comment type="caution">
    <text evidence="3">The sequence shown here is derived from an EMBL/GenBank/DDBJ whole genome shotgun (WGS) entry which is preliminary data.</text>
</comment>
<evidence type="ECO:0000313" key="4">
    <source>
        <dbReference type="Proteomes" id="UP000241394"/>
    </source>
</evidence>
<dbReference type="Gramene" id="PSS32823">
    <property type="protein sequence ID" value="PSS32823"/>
    <property type="gene ID" value="CEY00_Acc03123"/>
</dbReference>
<dbReference type="InterPro" id="IPR045010">
    <property type="entry name" value="MDR_fam"/>
</dbReference>
<dbReference type="SMART" id="SM00829">
    <property type="entry name" value="PKS_ER"/>
    <property type="match status" value="1"/>
</dbReference>
<protein>
    <submittedName>
        <fullName evidence="3">2-alkenal reductase</fullName>
    </submittedName>
</protein>
<dbReference type="Gene3D" id="3.90.180.10">
    <property type="entry name" value="Medium-chain alcohol dehydrogenases, catalytic domain"/>
    <property type="match status" value="1"/>
</dbReference>
<keyword evidence="4" id="KW-1185">Reference proteome</keyword>